<dbReference type="GO" id="GO:0030246">
    <property type="term" value="F:carbohydrate binding"/>
    <property type="evidence" value="ECO:0007669"/>
    <property type="project" value="UniProtKB-KW"/>
</dbReference>
<gene>
    <name evidence="7" type="ORF">RIF29_38814</name>
</gene>
<dbReference type="PIRSF" id="PIRSF002690">
    <property type="entry name" value="L-type_lectin_plant"/>
    <property type="match status" value="1"/>
</dbReference>
<comment type="similarity">
    <text evidence="1">Belongs to the leguminous lectin family.</text>
</comment>
<protein>
    <recommendedName>
        <fullName evidence="6">Legume lectin domain-containing protein</fullName>
    </recommendedName>
</protein>
<evidence type="ECO:0000313" key="7">
    <source>
        <dbReference type="EMBL" id="KAK7243999.1"/>
    </source>
</evidence>
<keyword evidence="4" id="KW-0464">Manganese</keyword>
<dbReference type="SUPFAM" id="SSF49899">
    <property type="entry name" value="Concanavalin A-like lectins/glucanases"/>
    <property type="match status" value="1"/>
</dbReference>
<feature type="domain" description="Legume lectin" evidence="6">
    <location>
        <begin position="34"/>
        <end position="264"/>
    </location>
</feature>
<dbReference type="InterPro" id="IPR016363">
    <property type="entry name" value="L-lectin"/>
</dbReference>
<evidence type="ECO:0000256" key="4">
    <source>
        <dbReference type="ARBA" id="ARBA00023211"/>
    </source>
</evidence>
<organism evidence="7 8">
    <name type="scientific">Crotalaria pallida</name>
    <name type="common">Smooth rattlebox</name>
    <name type="synonym">Crotalaria striata</name>
    <dbReference type="NCBI Taxonomy" id="3830"/>
    <lineage>
        <taxon>Eukaryota</taxon>
        <taxon>Viridiplantae</taxon>
        <taxon>Streptophyta</taxon>
        <taxon>Embryophyta</taxon>
        <taxon>Tracheophyta</taxon>
        <taxon>Spermatophyta</taxon>
        <taxon>Magnoliopsida</taxon>
        <taxon>eudicotyledons</taxon>
        <taxon>Gunneridae</taxon>
        <taxon>Pentapetalae</taxon>
        <taxon>rosids</taxon>
        <taxon>fabids</taxon>
        <taxon>Fabales</taxon>
        <taxon>Fabaceae</taxon>
        <taxon>Papilionoideae</taxon>
        <taxon>50 kb inversion clade</taxon>
        <taxon>genistoids sensu lato</taxon>
        <taxon>core genistoids</taxon>
        <taxon>Crotalarieae</taxon>
        <taxon>Crotalaria</taxon>
    </lineage>
</organism>
<feature type="chain" id="PRO_5043028672" description="Legume lectin domain-containing protein" evidence="5">
    <location>
        <begin position="30"/>
        <end position="285"/>
    </location>
</feature>
<evidence type="ECO:0000256" key="3">
    <source>
        <dbReference type="ARBA" id="ARBA00023180"/>
    </source>
</evidence>
<dbReference type="CDD" id="cd06899">
    <property type="entry name" value="lectin_legume_LecRK_Arcelin_ConA"/>
    <property type="match status" value="1"/>
</dbReference>
<sequence>MAHSNTKPTQVHFTLFTTFFLLLLNKVNSSANELSFTINKFFPNQKDLLFQGDASVNLTGVLQVTKVLENGEPSPSSVGRARYIAPIQIWDSTTGRVASFTTSFSFIVRASNNSIADGLAFFLAPPDSEIPSDWLSRFLGLFSSPSYNSSYQIVAAEFDTYFHSPWDPNYRHIGIDVNIINSITTARWDCRNGEVANVIITYRAPTKTLTIDLSYPFDQTSAIVTGYVDLKEVLPEWVNVGFSAATGRYNFETHEILSWSFNTYWEDGSDDIAIENDMNVAARTA</sequence>
<evidence type="ECO:0000259" key="6">
    <source>
        <dbReference type="Pfam" id="PF00139"/>
    </source>
</evidence>
<evidence type="ECO:0000256" key="2">
    <source>
        <dbReference type="ARBA" id="ARBA00022734"/>
    </source>
</evidence>
<dbReference type="Proteomes" id="UP001372338">
    <property type="component" value="Unassembled WGS sequence"/>
</dbReference>
<dbReference type="PANTHER" id="PTHR32401">
    <property type="entry name" value="CONCANAVALIN A-LIKE LECTIN FAMILY PROTEIN"/>
    <property type="match status" value="1"/>
</dbReference>
<dbReference type="AlphaFoldDB" id="A0AAN9E0I5"/>
<proteinExistence type="inferred from homology"/>
<keyword evidence="3" id="KW-0325">Glycoprotein</keyword>
<dbReference type="EMBL" id="JAYWIO010000008">
    <property type="protein sequence ID" value="KAK7243999.1"/>
    <property type="molecule type" value="Genomic_DNA"/>
</dbReference>
<dbReference type="Gene3D" id="2.60.120.200">
    <property type="match status" value="1"/>
</dbReference>
<reference evidence="7 8" key="1">
    <citation type="submission" date="2024-01" db="EMBL/GenBank/DDBJ databases">
        <title>The genomes of 5 underutilized Papilionoideae crops provide insights into root nodulation and disease resistanc.</title>
        <authorList>
            <person name="Yuan L."/>
        </authorList>
    </citation>
    <scope>NUCLEOTIDE SEQUENCE [LARGE SCALE GENOMIC DNA]</scope>
    <source>
        <strain evidence="7">ZHUSHIDOU_FW_LH</strain>
        <tissue evidence="7">Leaf</tissue>
    </source>
</reference>
<evidence type="ECO:0000256" key="1">
    <source>
        <dbReference type="ARBA" id="ARBA00007606"/>
    </source>
</evidence>
<feature type="signal peptide" evidence="5">
    <location>
        <begin position="1"/>
        <end position="29"/>
    </location>
</feature>
<dbReference type="InterPro" id="IPR001220">
    <property type="entry name" value="Legume_lectin_dom"/>
</dbReference>
<keyword evidence="2" id="KW-0430">Lectin</keyword>
<dbReference type="PROSITE" id="PS00308">
    <property type="entry name" value="LECTIN_LEGUME_ALPHA"/>
    <property type="match status" value="1"/>
</dbReference>
<name>A0AAN9E0I5_CROPI</name>
<keyword evidence="5" id="KW-0732">Signal</keyword>
<keyword evidence="8" id="KW-1185">Reference proteome</keyword>
<dbReference type="InterPro" id="IPR013320">
    <property type="entry name" value="ConA-like_dom_sf"/>
</dbReference>
<dbReference type="InterPro" id="IPR050258">
    <property type="entry name" value="Leguminous_Lectin"/>
</dbReference>
<dbReference type="Pfam" id="PF00139">
    <property type="entry name" value="Lectin_legB"/>
    <property type="match status" value="1"/>
</dbReference>
<evidence type="ECO:0000256" key="5">
    <source>
        <dbReference type="SAM" id="SignalP"/>
    </source>
</evidence>
<dbReference type="PANTHER" id="PTHR32401:SF45">
    <property type="entry name" value="LECTIN"/>
    <property type="match status" value="1"/>
</dbReference>
<evidence type="ECO:0000313" key="8">
    <source>
        <dbReference type="Proteomes" id="UP001372338"/>
    </source>
</evidence>
<comment type="caution">
    <text evidence="7">The sequence shown here is derived from an EMBL/GenBank/DDBJ whole genome shotgun (WGS) entry which is preliminary data.</text>
</comment>
<dbReference type="InterPro" id="IPR000985">
    <property type="entry name" value="Lectin_LegA_CS"/>
</dbReference>
<accession>A0AAN9E0I5</accession>